<dbReference type="PANTHER" id="PTHR43085:SF57">
    <property type="entry name" value="CARBOHYDRATE KINASE PFKB DOMAIN-CONTAINING PROTEIN"/>
    <property type="match status" value="1"/>
</dbReference>
<dbReference type="AlphaFoldDB" id="E1QUJ3"/>
<dbReference type="KEGG" id="vdi:Vdis_1738"/>
<dbReference type="eggNOG" id="arCOG00016">
    <property type="taxonomic scope" value="Archaea"/>
</dbReference>
<dbReference type="Gene3D" id="3.40.1190.20">
    <property type="match status" value="1"/>
</dbReference>
<name>E1QUJ3_VULDI</name>
<evidence type="ECO:0000313" key="6">
    <source>
        <dbReference type="Proteomes" id="UP000006681"/>
    </source>
</evidence>
<reference evidence="6" key="2">
    <citation type="journal article" date="2010" name="Stand. Genomic Sci.">
        <title>Complete genome sequence of Vulcanisaeta distributa type strain (IC-017T).</title>
        <authorList>
            <person name="Mavromatis K."/>
            <person name="Sikorski J."/>
            <person name="Pabst E."/>
            <person name="Teshima H."/>
            <person name="Lapidus A."/>
            <person name="Lucas S."/>
            <person name="Nolan M."/>
            <person name="Glavina Del Rio T."/>
            <person name="Cheng J."/>
            <person name="Bruce D."/>
            <person name="Goodwin L."/>
            <person name="Pitluck S."/>
            <person name="Liolios K."/>
            <person name="Ivanova N."/>
            <person name="Mikhailova N."/>
            <person name="Pati A."/>
            <person name="Chen A."/>
            <person name="Palaniappan K."/>
            <person name="Land M."/>
            <person name="Hauser L."/>
            <person name="Chang Y."/>
            <person name="Jeffries C."/>
            <person name="Rohde M."/>
            <person name="Spring S."/>
            <person name="Goker M."/>
            <person name="Wirth R."/>
            <person name="Woyke T."/>
            <person name="Bristow J."/>
            <person name="Eisen J."/>
            <person name="Markowitz V."/>
            <person name="Hugenholtz P."/>
            <person name="Klenk H."/>
            <person name="Kyrpides N."/>
        </authorList>
    </citation>
    <scope>NUCLEOTIDE SEQUENCE [LARGE SCALE GENOMIC DNA]</scope>
    <source>
        <strain evidence="6">DSM 14429 / JCM 11212 / NBRC 100878 / IC-017</strain>
    </source>
</reference>
<evidence type="ECO:0000256" key="2">
    <source>
        <dbReference type="ARBA" id="ARBA00022679"/>
    </source>
</evidence>
<gene>
    <name evidence="5" type="ordered locus">Vdis_1738</name>
</gene>
<dbReference type="InterPro" id="IPR029056">
    <property type="entry name" value="Ribokinase-like"/>
</dbReference>
<dbReference type="GeneID" id="9752681"/>
<comment type="similarity">
    <text evidence="1">Belongs to the carbohydrate kinase PfkB family.</text>
</comment>
<proteinExistence type="inferred from homology"/>
<dbReference type="STRING" id="572478.Vdis_1738"/>
<dbReference type="RefSeq" id="WP_013336837.1">
    <property type="nucleotide sequence ID" value="NC_014537.1"/>
</dbReference>
<feature type="domain" description="Carbohydrate kinase PfkB" evidence="4">
    <location>
        <begin position="13"/>
        <end position="262"/>
    </location>
</feature>
<evidence type="ECO:0000256" key="3">
    <source>
        <dbReference type="ARBA" id="ARBA00022777"/>
    </source>
</evidence>
<keyword evidence="3" id="KW-0418">Kinase</keyword>
<dbReference type="OrthoDB" id="26949at2157"/>
<dbReference type="EMBL" id="CP002100">
    <property type="protein sequence ID" value="ADN51112.1"/>
    <property type="molecule type" value="Genomic_DNA"/>
</dbReference>
<dbReference type="Proteomes" id="UP000006681">
    <property type="component" value="Chromosome"/>
</dbReference>
<sequence>MLGIIGHAAIDIIRRGSTVRRSPGGAPTYCSFYLKQIGVDPLPITLVGNDFNDYLTDYRSRGIVTDRIKILSNCDSTSYEIMYYDTTRRLRLLARCRDFSIDDLYELPDTVAVNPIAREVSLEVLQYIRRSVRFMGVDLQGFTRVFDENNYVKTKVNINDITKIIGYADIVKASVDDVPISEFETIASKYPGKVVVLTMGANGSILLYNGHKLRVFTDGIVNAKDPTGAGDVLTCSLTYMLSRGEDLEWSFLFSNAVAVAKTMGEGPYGIINNNIVNKIANKLSSRLIRT</sequence>
<keyword evidence="2" id="KW-0808">Transferase</keyword>
<protein>
    <submittedName>
        <fullName evidence="5">PfkB domain protein</fullName>
    </submittedName>
</protein>
<dbReference type="HOGENOM" id="CLU_065902_3_0_2"/>
<dbReference type="SUPFAM" id="SSF53613">
    <property type="entry name" value="Ribokinase-like"/>
    <property type="match status" value="1"/>
</dbReference>
<dbReference type="Pfam" id="PF00294">
    <property type="entry name" value="PfkB"/>
    <property type="match status" value="1"/>
</dbReference>
<dbReference type="GO" id="GO:0016301">
    <property type="term" value="F:kinase activity"/>
    <property type="evidence" value="ECO:0007669"/>
    <property type="project" value="UniProtKB-KW"/>
</dbReference>
<dbReference type="InterPro" id="IPR011611">
    <property type="entry name" value="PfkB_dom"/>
</dbReference>
<dbReference type="PANTHER" id="PTHR43085">
    <property type="entry name" value="HEXOKINASE FAMILY MEMBER"/>
    <property type="match status" value="1"/>
</dbReference>
<reference evidence="5 6" key="1">
    <citation type="journal article" date="2010" name="Stand. Genomic Sci.">
        <title>Complete genome sequence of Vulcanisaeta distributa type strain (IC-017).</title>
        <authorList>
            <person name="Mavromatis K."/>
            <person name="Sikorski J."/>
            <person name="Pabst E."/>
            <person name="Teshima H."/>
            <person name="Lapidus A."/>
            <person name="Lucas S."/>
            <person name="Nolan M."/>
            <person name="Glavina Del Rio T."/>
            <person name="Cheng J.F."/>
            <person name="Bruce D."/>
            <person name="Goodwin L."/>
            <person name="Pitluck S."/>
            <person name="Liolios K."/>
            <person name="Ivanova N."/>
            <person name="Mikhailova N."/>
            <person name="Pati A."/>
            <person name="Chen A."/>
            <person name="Palaniappan K."/>
            <person name="Land M."/>
            <person name="Hauser L."/>
            <person name="Chang Y.J."/>
            <person name="Jeffries C.D."/>
            <person name="Rohde M."/>
            <person name="Spring S."/>
            <person name="Goker M."/>
            <person name="Wirth R."/>
            <person name="Woyke T."/>
            <person name="Bristow J."/>
            <person name="Eisen J.A."/>
            <person name="Markowitz V."/>
            <person name="Hugenholtz P."/>
            <person name="Klenk H.P."/>
            <person name="Kyrpides N.C."/>
        </authorList>
    </citation>
    <scope>NUCLEOTIDE SEQUENCE [LARGE SCALE GENOMIC DNA]</scope>
    <source>
        <strain evidence="6">DSM 14429 / JCM 11212 / NBRC 100878 / IC-017</strain>
    </source>
</reference>
<evidence type="ECO:0000256" key="1">
    <source>
        <dbReference type="ARBA" id="ARBA00010688"/>
    </source>
</evidence>
<evidence type="ECO:0000313" key="5">
    <source>
        <dbReference type="EMBL" id="ADN51112.1"/>
    </source>
</evidence>
<dbReference type="InterPro" id="IPR050306">
    <property type="entry name" value="PfkB_Carbo_kinase"/>
</dbReference>
<evidence type="ECO:0000259" key="4">
    <source>
        <dbReference type="Pfam" id="PF00294"/>
    </source>
</evidence>
<keyword evidence="6" id="KW-1185">Reference proteome</keyword>
<accession>E1QUJ3</accession>
<organism evidence="5 6">
    <name type="scientific">Vulcanisaeta distributa (strain DSM 14429 / JCM 11212 / NBRC 100878 / IC-017)</name>
    <dbReference type="NCBI Taxonomy" id="572478"/>
    <lineage>
        <taxon>Archaea</taxon>
        <taxon>Thermoproteota</taxon>
        <taxon>Thermoprotei</taxon>
        <taxon>Thermoproteales</taxon>
        <taxon>Thermoproteaceae</taxon>
        <taxon>Vulcanisaeta</taxon>
    </lineage>
</organism>